<dbReference type="InterPro" id="IPR009056">
    <property type="entry name" value="Cyt_c-like_dom"/>
</dbReference>
<evidence type="ECO:0000256" key="3">
    <source>
        <dbReference type="ARBA" id="ARBA00022723"/>
    </source>
</evidence>
<dbReference type="GO" id="GO:0020037">
    <property type="term" value="F:heme binding"/>
    <property type="evidence" value="ECO:0007669"/>
    <property type="project" value="InterPro"/>
</dbReference>
<protein>
    <recommendedName>
        <fullName evidence="7">Cytochrome c domain-containing protein</fullName>
    </recommendedName>
</protein>
<dbReference type="STRING" id="1827387.A4S15_01770"/>
<name>A0A1W9HQ06_9HYPH</name>
<dbReference type="InterPro" id="IPR002327">
    <property type="entry name" value="Cyt_c_1A/1B"/>
</dbReference>
<dbReference type="PROSITE" id="PS51007">
    <property type="entry name" value="CYTC"/>
    <property type="match status" value="1"/>
</dbReference>
<evidence type="ECO:0000259" key="7">
    <source>
        <dbReference type="PROSITE" id="PS51007"/>
    </source>
</evidence>
<keyword evidence="3 6" id="KW-0479">Metal-binding</keyword>
<dbReference type="EMBL" id="LWDL01000031">
    <property type="protein sequence ID" value="OQW49493.1"/>
    <property type="molecule type" value="Genomic_DNA"/>
</dbReference>
<evidence type="ECO:0000256" key="1">
    <source>
        <dbReference type="ARBA" id="ARBA00022448"/>
    </source>
</evidence>
<keyword evidence="4" id="KW-0249">Electron transport</keyword>
<evidence type="ECO:0000256" key="5">
    <source>
        <dbReference type="ARBA" id="ARBA00023004"/>
    </source>
</evidence>
<dbReference type="GO" id="GO:0009055">
    <property type="term" value="F:electron transfer activity"/>
    <property type="evidence" value="ECO:0007669"/>
    <property type="project" value="InterPro"/>
</dbReference>
<evidence type="ECO:0000256" key="4">
    <source>
        <dbReference type="ARBA" id="ARBA00022982"/>
    </source>
</evidence>
<dbReference type="GO" id="GO:0046872">
    <property type="term" value="F:metal ion binding"/>
    <property type="evidence" value="ECO:0007669"/>
    <property type="project" value="UniProtKB-KW"/>
</dbReference>
<organism evidence="8 9">
    <name type="scientific">Candidatus Raskinella chloraquaticus</name>
    <dbReference type="NCBI Taxonomy" id="1951219"/>
    <lineage>
        <taxon>Bacteria</taxon>
        <taxon>Pseudomonadati</taxon>
        <taxon>Pseudomonadota</taxon>
        <taxon>Alphaproteobacteria</taxon>
        <taxon>Hyphomicrobiales</taxon>
        <taxon>Phreatobacteraceae</taxon>
        <taxon>Candidatus Raskinella</taxon>
    </lineage>
</organism>
<sequence length="179" mass="18860">MESFEQTKIAMALLLMLTLTVGLSILAGGLYAVEKPAKPGYAVAVAETAAPGAAAAAAEPETPIAELLASADVKRGEQAFRPCTQCHTPDKGGANKAGPNLWDIYGANRAYIASFNYSESFKKAKAEGTKWDAESLNKFIANPRTYVSGTAMAFAGVRKASDRADIIAYLRSLSDAPKP</sequence>
<evidence type="ECO:0000313" key="8">
    <source>
        <dbReference type="EMBL" id="OQW49493.1"/>
    </source>
</evidence>
<dbReference type="Gene3D" id="1.10.760.10">
    <property type="entry name" value="Cytochrome c-like domain"/>
    <property type="match status" value="1"/>
</dbReference>
<dbReference type="RefSeq" id="WP_376803104.1">
    <property type="nucleotide sequence ID" value="NZ_DBNB01000019.1"/>
</dbReference>
<keyword evidence="2 6" id="KW-0349">Heme</keyword>
<keyword evidence="1" id="KW-0813">Transport</keyword>
<accession>A0A1W9HQ06</accession>
<dbReference type="AlphaFoldDB" id="A0A1W9HQ06"/>
<keyword evidence="5 6" id="KW-0408">Iron</keyword>
<dbReference type="Proteomes" id="UP000192872">
    <property type="component" value="Unassembled WGS sequence"/>
</dbReference>
<dbReference type="InterPro" id="IPR036909">
    <property type="entry name" value="Cyt_c-like_dom_sf"/>
</dbReference>
<proteinExistence type="predicted"/>
<dbReference type="PANTHER" id="PTHR11961">
    <property type="entry name" value="CYTOCHROME C"/>
    <property type="match status" value="1"/>
</dbReference>
<feature type="domain" description="Cytochrome c" evidence="7">
    <location>
        <begin position="71"/>
        <end position="174"/>
    </location>
</feature>
<evidence type="ECO:0000256" key="6">
    <source>
        <dbReference type="PROSITE-ProRule" id="PRU00433"/>
    </source>
</evidence>
<evidence type="ECO:0000313" key="9">
    <source>
        <dbReference type="Proteomes" id="UP000192872"/>
    </source>
</evidence>
<dbReference type="PRINTS" id="PR00604">
    <property type="entry name" value="CYTCHRMECIAB"/>
</dbReference>
<dbReference type="Pfam" id="PF00034">
    <property type="entry name" value="Cytochrom_C"/>
    <property type="match status" value="1"/>
</dbReference>
<reference evidence="8 9" key="1">
    <citation type="journal article" date="2017" name="Water Res.">
        <title>Comammox in drinking water systems.</title>
        <authorList>
            <person name="Wang Y."/>
            <person name="Ma L."/>
            <person name="Mao Y."/>
            <person name="Jiang X."/>
            <person name="Xia Y."/>
            <person name="Yu K."/>
            <person name="Li B."/>
            <person name="Zhang T."/>
        </authorList>
    </citation>
    <scope>NUCLEOTIDE SEQUENCE [LARGE SCALE GENOMIC DNA]</scope>
    <source>
        <strain evidence="8">SG_bin8</strain>
    </source>
</reference>
<gene>
    <name evidence="8" type="ORF">A4S15_01770</name>
</gene>
<dbReference type="SUPFAM" id="SSF46626">
    <property type="entry name" value="Cytochrome c"/>
    <property type="match status" value="1"/>
</dbReference>
<evidence type="ECO:0000256" key="2">
    <source>
        <dbReference type="ARBA" id="ARBA00022617"/>
    </source>
</evidence>
<comment type="caution">
    <text evidence="8">The sequence shown here is derived from an EMBL/GenBank/DDBJ whole genome shotgun (WGS) entry which is preliminary data.</text>
</comment>